<evidence type="ECO:0000313" key="1">
    <source>
        <dbReference type="EMBL" id="MBW0482808.1"/>
    </source>
</evidence>
<keyword evidence="2" id="KW-1185">Reference proteome</keyword>
<reference evidence="1" key="1">
    <citation type="submission" date="2021-03" db="EMBL/GenBank/DDBJ databases">
        <title>Draft genome sequence of rust myrtle Austropuccinia psidii MF-1, a brazilian biotype.</title>
        <authorList>
            <person name="Quecine M.C."/>
            <person name="Pachon D.M.R."/>
            <person name="Bonatelli M.L."/>
            <person name="Correr F.H."/>
            <person name="Franceschini L.M."/>
            <person name="Leite T.F."/>
            <person name="Margarido G.R.A."/>
            <person name="Almeida C.A."/>
            <person name="Ferrarezi J.A."/>
            <person name="Labate C.A."/>
        </authorList>
    </citation>
    <scope>NUCLEOTIDE SEQUENCE</scope>
    <source>
        <strain evidence="1">MF-1</strain>
    </source>
</reference>
<evidence type="ECO:0000313" key="2">
    <source>
        <dbReference type="Proteomes" id="UP000765509"/>
    </source>
</evidence>
<dbReference type="OrthoDB" id="3247418at2759"/>
<proteinExistence type="predicted"/>
<name>A0A9Q3CFC3_9BASI</name>
<accession>A0A9Q3CFC3</accession>
<dbReference type="PANTHER" id="PTHR46579:SF1">
    <property type="entry name" value="F5_8 TYPE C DOMAIN-CONTAINING PROTEIN"/>
    <property type="match status" value="1"/>
</dbReference>
<protein>
    <submittedName>
        <fullName evidence="1">Uncharacterized protein</fullName>
    </submittedName>
</protein>
<dbReference type="AlphaFoldDB" id="A0A9Q3CFC3"/>
<comment type="caution">
    <text evidence="1">The sequence shown here is derived from an EMBL/GenBank/DDBJ whole genome shotgun (WGS) entry which is preliminary data.</text>
</comment>
<dbReference type="Proteomes" id="UP000765509">
    <property type="component" value="Unassembled WGS sequence"/>
</dbReference>
<dbReference type="PANTHER" id="PTHR46579">
    <property type="entry name" value="F5/8 TYPE C DOMAIN-CONTAINING PROTEIN-RELATED"/>
    <property type="match status" value="1"/>
</dbReference>
<dbReference type="EMBL" id="AVOT02006936">
    <property type="protein sequence ID" value="MBW0482808.1"/>
    <property type="molecule type" value="Genomic_DNA"/>
</dbReference>
<organism evidence="1 2">
    <name type="scientific">Austropuccinia psidii MF-1</name>
    <dbReference type="NCBI Taxonomy" id="1389203"/>
    <lineage>
        <taxon>Eukaryota</taxon>
        <taxon>Fungi</taxon>
        <taxon>Dikarya</taxon>
        <taxon>Basidiomycota</taxon>
        <taxon>Pucciniomycotina</taxon>
        <taxon>Pucciniomycetes</taxon>
        <taxon>Pucciniales</taxon>
        <taxon>Sphaerophragmiaceae</taxon>
        <taxon>Austropuccinia</taxon>
    </lineage>
</organism>
<gene>
    <name evidence="1" type="ORF">O181_022523</name>
</gene>
<sequence>MERDKIRIRTGVQWSELNRLPYCKPAMHTSLGIMHTWLEGVLQEHFCNWWGFQDVLQEKRKRNIALTRRAVRPRMEGDWESNKVRMESDDEMDSSQDSFLLGQGIAGGFFTQEKIEMFREIMKDVVLPSGVGALPQNLGKSKHGQWKASDWLTLFTLILPLIIPKIFIEEIEDIPLNSKRGIFLQNTGDVIQCTQIVCSWSVKEGYAGRFKIAYNRYLKNAKTLYNNPKLKPNHHYCLHIPQQMKIWGPMLGISEFSGERVIGLLQKIPTNNKTSKSISFFWT</sequence>